<evidence type="ECO:0000256" key="2">
    <source>
        <dbReference type="ARBA" id="ARBA00004245"/>
    </source>
</evidence>
<feature type="region of interest" description="Disordered" evidence="16">
    <location>
        <begin position="360"/>
        <end position="389"/>
    </location>
</feature>
<evidence type="ECO:0000256" key="5">
    <source>
        <dbReference type="ARBA" id="ARBA00022490"/>
    </source>
</evidence>
<name>A0A3N0YT45_ANAGA</name>
<evidence type="ECO:0000256" key="10">
    <source>
        <dbReference type="ARBA" id="ARBA00023136"/>
    </source>
</evidence>
<dbReference type="GO" id="GO:0051015">
    <property type="term" value="F:actin filament binding"/>
    <property type="evidence" value="ECO:0007669"/>
    <property type="project" value="TreeGrafter"/>
</dbReference>
<dbReference type="PROSITE" id="PS50082">
    <property type="entry name" value="WD_REPEATS_2"/>
    <property type="match status" value="1"/>
</dbReference>
<gene>
    <name evidence="17" type="ORF">DPX16_15699</name>
</gene>
<comment type="subcellular location">
    <subcellularLocation>
        <location evidence="2">Cytoplasm</location>
        <location evidence="2">Cytoskeleton</location>
    </subcellularLocation>
    <subcellularLocation>
        <location evidence="1">Nucleus</location>
    </subcellularLocation>
    <subcellularLocation>
        <location evidence="3">Preautophagosomal structure membrane</location>
        <topology evidence="3">Peripheral membrane protein</topology>
    </subcellularLocation>
</comment>
<dbReference type="AlphaFoldDB" id="A0A3N0YT45"/>
<dbReference type="InterPro" id="IPR036322">
    <property type="entry name" value="WD40_repeat_dom_sf"/>
</dbReference>
<dbReference type="FunFam" id="2.130.10.10:FF:000030">
    <property type="entry name" value="Actin-related protein 2/3 complex subunit"/>
    <property type="match status" value="1"/>
</dbReference>
<dbReference type="PANTHER" id="PTHR10709">
    <property type="entry name" value="ACTIN-RELATED PROTEIN 2/3 COMPLEX SUBUNIT 1"/>
    <property type="match status" value="1"/>
</dbReference>
<dbReference type="OrthoDB" id="1667587at2759"/>
<comment type="similarity">
    <text evidence="4">Belongs to the WD repeat ARPC1 family.</text>
</comment>
<dbReference type="PROSITE" id="PS50294">
    <property type="entry name" value="WD_REPEATS_REGION"/>
    <property type="match status" value="1"/>
</dbReference>
<dbReference type="GO" id="GO:0032266">
    <property type="term" value="F:phosphatidylinositol-3-phosphate binding"/>
    <property type="evidence" value="ECO:0007669"/>
    <property type="project" value="UniProtKB-ARBA"/>
</dbReference>
<keyword evidence="6 15" id="KW-0853">WD repeat</keyword>
<comment type="caution">
    <text evidence="17">The sequence shown here is derived from an EMBL/GenBank/DDBJ whole genome shotgun (WGS) entry which is preliminary data.</text>
</comment>
<evidence type="ECO:0000256" key="9">
    <source>
        <dbReference type="ARBA" id="ARBA00023121"/>
    </source>
</evidence>
<dbReference type="Gene3D" id="2.130.10.10">
    <property type="entry name" value="YVTN repeat-like/Quinoprotein amine dehydrogenase"/>
    <property type="match status" value="2"/>
</dbReference>
<dbReference type="PANTHER" id="PTHR10709:SF17">
    <property type="entry name" value="ACTIN-RELATED PROTEIN 2_3 COMPLEX SUBUNIT"/>
    <property type="match status" value="1"/>
</dbReference>
<evidence type="ECO:0000256" key="15">
    <source>
        <dbReference type="PROSITE-ProRule" id="PRU00221"/>
    </source>
</evidence>
<dbReference type="Pfam" id="PF21032">
    <property type="entry name" value="PROPPIN"/>
    <property type="match status" value="1"/>
</dbReference>
<dbReference type="Proteomes" id="UP000281406">
    <property type="component" value="Unassembled WGS sequence"/>
</dbReference>
<evidence type="ECO:0000313" key="18">
    <source>
        <dbReference type="Proteomes" id="UP000281406"/>
    </source>
</evidence>
<dbReference type="InterPro" id="IPR048720">
    <property type="entry name" value="PROPPIN"/>
</dbReference>
<feature type="repeat" description="WD" evidence="15">
    <location>
        <begin position="48"/>
        <end position="84"/>
    </location>
</feature>
<dbReference type="SUPFAM" id="SSF50978">
    <property type="entry name" value="WD40 repeat-like"/>
    <property type="match status" value="2"/>
</dbReference>
<comment type="similarity">
    <text evidence="14">Belongs to the WD repeat PROPPIN family.</text>
</comment>
<evidence type="ECO:0000256" key="14">
    <source>
        <dbReference type="ARBA" id="ARBA00025740"/>
    </source>
</evidence>
<dbReference type="InterPro" id="IPR001680">
    <property type="entry name" value="WD40_rpt"/>
</dbReference>
<proteinExistence type="inferred from homology"/>
<dbReference type="GO" id="GO:0034497">
    <property type="term" value="P:protein localization to phagophore assembly site"/>
    <property type="evidence" value="ECO:0007669"/>
    <property type="project" value="UniProtKB-ARBA"/>
</dbReference>
<organism evidence="17 18">
    <name type="scientific">Anabarilius grahami</name>
    <name type="common">Kanglang fish</name>
    <name type="synonym">Barilius grahami</name>
    <dbReference type="NCBI Taxonomy" id="495550"/>
    <lineage>
        <taxon>Eukaryota</taxon>
        <taxon>Metazoa</taxon>
        <taxon>Chordata</taxon>
        <taxon>Craniata</taxon>
        <taxon>Vertebrata</taxon>
        <taxon>Euteleostomi</taxon>
        <taxon>Actinopterygii</taxon>
        <taxon>Neopterygii</taxon>
        <taxon>Teleostei</taxon>
        <taxon>Ostariophysi</taxon>
        <taxon>Cypriniformes</taxon>
        <taxon>Xenocyprididae</taxon>
        <taxon>Xenocypridinae</taxon>
        <taxon>Xenocypridinae incertae sedis</taxon>
        <taxon>Anabarilius</taxon>
    </lineage>
</organism>
<dbReference type="Pfam" id="PF00400">
    <property type="entry name" value="WD40"/>
    <property type="match status" value="2"/>
</dbReference>
<accession>A0A3N0YT45</accession>
<keyword evidence="7" id="KW-0677">Repeat</keyword>
<dbReference type="GO" id="GO:0005885">
    <property type="term" value="C:Arp2/3 protein complex"/>
    <property type="evidence" value="ECO:0007669"/>
    <property type="project" value="InterPro"/>
</dbReference>
<keyword evidence="10" id="KW-0472">Membrane</keyword>
<dbReference type="InterPro" id="IPR017383">
    <property type="entry name" value="ARPC1"/>
</dbReference>
<dbReference type="GO" id="GO:0005634">
    <property type="term" value="C:nucleus"/>
    <property type="evidence" value="ECO:0007669"/>
    <property type="project" value="UniProtKB-SubCell"/>
</dbReference>
<keyword evidence="12" id="KW-0206">Cytoskeleton</keyword>
<evidence type="ECO:0000256" key="11">
    <source>
        <dbReference type="ARBA" id="ARBA00023203"/>
    </source>
</evidence>
<evidence type="ECO:0000256" key="13">
    <source>
        <dbReference type="ARBA" id="ARBA00023242"/>
    </source>
</evidence>
<feature type="compositionally biased region" description="Gly residues" evidence="16">
    <location>
        <begin position="379"/>
        <end position="389"/>
    </location>
</feature>
<dbReference type="FunFam" id="2.130.10.10:FF:000145">
    <property type="entry name" value="WD repeat domain phosphoinositide-interacting protein 2"/>
    <property type="match status" value="1"/>
</dbReference>
<reference evidence="17 18" key="1">
    <citation type="submission" date="2018-10" db="EMBL/GenBank/DDBJ databases">
        <title>Genome assembly for a Yunnan-Guizhou Plateau 3E fish, Anabarilius grahami (Regan), and its evolutionary and genetic applications.</title>
        <authorList>
            <person name="Jiang W."/>
        </authorList>
    </citation>
    <scope>NUCLEOTIDE SEQUENCE [LARGE SCALE GENOMIC DNA]</scope>
    <source>
        <strain evidence="17">AG-KIZ</strain>
        <tissue evidence="17">Muscle</tissue>
    </source>
</reference>
<evidence type="ECO:0000256" key="1">
    <source>
        <dbReference type="ARBA" id="ARBA00004123"/>
    </source>
</evidence>
<keyword evidence="5" id="KW-0963">Cytoplasm</keyword>
<protein>
    <submittedName>
        <fullName evidence="17">WD repeat domain phosphoinositide-interacting protein 1</fullName>
    </submittedName>
</protein>
<keyword evidence="13" id="KW-0539">Nucleus</keyword>
<evidence type="ECO:0000256" key="16">
    <source>
        <dbReference type="SAM" id="MobiDB-lite"/>
    </source>
</evidence>
<dbReference type="EMBL" id="RJVU01026577">
    <property type="protein sequence ID" value="ROL49373.1"/>
    <property type="molecule type" value="Genomic_DNA"/>
</dbReference>
<dbReference type="GO" id="GO:0034314">
    <property type="term" value="P:Arp2/3 complex-mediated actin nucleation"/>
    <property type="evidence" value="ECO:0007669"/>
    <property type="project" value="InterPro"/>
</dbReference>
<dbReference type="GO" id="GO:0006950">
    <property type="term" value="P:response to stress"/>
    <property type="evidence" value="ECO:0007669"/>
    <property type="project" value="UniProtKB-ARBA"/>
</dbReference>
<evidence type="ECO:0000313" key="17">
    <source>
        <dbReference type="EMBL" id="ROL49373.1"/>
    </source>
</evidence>
<evidence type="ECO:0000256" key="7">
    <source>
        <dbReference type="ARBA" id="ARBA00022737"/>
    </source>
</evidence>
<evidence type="ECO:0000256" key="6">
    <source>
        <dbReference type="ARBA" id="ARBA00022574"/>
    </source>
</evidence>
<sequence length="815" mass="89676">MSLYSFGLEPLSCHAWSKDRTQIAISPNSNEVHIYQKKEKEWIKIHELTEHSGRITGIDWAPESNRIVTCASDRNAYVWTLKDGVWKPTLVLVRINRAATCVKWSPLENKFALGSGAKLISVCYFEKENDWWLSKHIKKPINSTVLSLDWHPNNMLLAAGSADLNCRIFSAYIKDIEDRPGPTPWGSKMPFGELLLEYKECGGWVHSVCFSPSGDALAWVSHNSAISVADASKGKEVTQLTTGHLPLLSVLYVSETEIVAAGHDCCPYQFSYKGPGCLEFVKKVDIPKQSSKGNMSAMQHFRNLDKKAITDEEDTDLGSLHQNSITQLCILEGLKAKVVKFSSVALDGAMVVWDFKRSNRSQASDPGRREGRRSLGIGMETGEGADGPGGPGPCCVSFNQDSTSLAVGTKTGYKLFSVTSVDKLDCIHESTETPDVYIVERLFSSSLVVVVSQSMPRRMNVYHFKKGTEICNYSYSNNILAVRLNRQRLVVCLEESIYIHNIKDMKLLKTLLNTPSNPSGLCALSINHSNSFLAYPGSDTIGEIIVYDANNLSTVTMIPAHDSPLAAITFSASGTRLASASERGTVIRVFSIPEGLRLFEFRRGMKRYVNISSLSFSPDAQFLCASSNTETVHIFKLEQHSPSGEEEAPSWSTYVGKMFTAASSYLPAQVSGMMSQDRAFATVRLQMIGQKNVCALAIIQKLPRLLVASSDGQLFIYNIDPQDGGECTLVQKHRLFGSDKEWEETEKSELMEPPQACQSYAATVAIPTSGPVTATLTGYSEDGGAKKGEVIPEHEFAAGPVCLDDETEFPPVSIR</sequence>
<dbReference type="SMART" id="SM00320">
    <property type="entry name" value="WD40"/>
    <property type="match status" value="7"/>
</dbReference>
<keyword evidence="11" id="KW-0009">Actin-binding</keyword>
<keyword evidence="8" id="KW-0072">Autophagy</keyword>
<evidence type="ECO:0000256" key="3">
    <source>
        <dbReference type="ARBA" id="ARBA00004623"/>
    </source>
</evidence>
<keyword evidence="18" id="KW-1185">Reference proteome</keyword>
<dbReference type="InterPro" id="IPR015943">
    <property type="entry name" value="WD40/YVTN_repeat-like_dom_sf"/>
</dbReference>
<evidence type="ECO:0000256" key="12">
    <source>
        <dbReference type="ARBA" id="ARBA00023212"/>
    </source>
</evidence>
<evidence type="ECO:0000256" key="4">
    <source>
        <dbReference type="ARBA" id="ARBA00006260"/>
    </source>
</evidence>
<keyword evidence="9" id="KW-0446">Lipid-binding</keyword>
<dbReference type="GO" id="GO:0034045">
    <property type="term" value="C:phagophore assembly site membrane"/>
    <property type="evidence" value="ECO:0007669"/>
    <property type="project" value="UniProtKB-SubCell"/>
</dbReference>
<evidence type="ECO:0000256" key="8">
    <source>
        <dbReference type="ARBA" id="ARBA00023006"/>
    </source>
</evidence>